<comment type="caution">
    <text evidence="1">The sequence shown here is derived from an EMBL/GenBank/DDBJ whole genome shotgun (WGS) entry which is preliminary data.</text>
</comment>
<dbReference type="EMBL" id="QOPD01000001">
    <property type="protein sequence ID" value="RCL39214.1"/>
    <property type="molecule type" value="Genomic_DNA"/>
</dbReference>
<accession>A0A368BQM5</accession>
<name>A0A368BQM5_9GAMM</name>
<dbReference type="AlphaFoldDB" id="A0A368BQM5"/>
<reference evidence="1 2" key="1">
    <citation type="journal article" date="2018" name="Microbiome">
        <title>Fine metagenomic profile of the Mediterranean stratified and mixed water columns revealed by assembly and recruitment.</title>
        <authorList>
            <person name="Haro-Moreno J.M."/>
            <person name="Lopez-Perez M."/>
            <person name="De La Torre J.R."/>
            <person name="Picazo A."/>
            <person name="Camacho A."/>
            <person name="Rodriguez-Valera F."/>
        </authorList>
    </citation>
    <scope>NUCLEOTIDE SEQUENCE [LARGE SCALE GENOMIC DNA]</scope>
    <source>
        <strain evidence="1">MED-G83</strain>
    </source>
</reference>
<evidence type="ECO:0000313" key="1">
    <source>
        <dbReference type="EMBL" id="RCL39214.1"/>
    </source>
</evidence>
<proteinExistence type="predicted"/>
<gene>
    <name evidence="1" type="ORF">DBW97_00370</name>
</gene>
<organism evidence="1 2">
    <name type="scientific">SAR86 cluster bacterium</name>
    <dbReference type="NCBI Taxonomy" id="2030880"/>
    <lineage>
        <taxon>Bacteria</taxon>
        <taxon>Pseudomonadati</taxon>
        <taxon>Pseudomonadota</taxon>
        <taxon>Gammaproteobacteria</taxon>
        <taxon>SAR86 cluster</taxon>
    </lineage>
</organism>
<protein>
    <submittedName>
        <fullName evidence="1">Uncharacterized protein</fullName>
    </submittedName>
</protein>
<evidence type="ECO:0000313" key="2">
    <source>
        <dbReference type="Proteomes" id="UP000252147"/>
    </source>
</evidence>
<dbReference type="Proteomes" id="UP000252147">
    <property type="component" value="Unassembled WGS sequence"/>
</dbReference>
<sequence>MILSMSMTSYEIMDITNKLNTTNLGLRVMEDPEKAENNCPNSSSGCLIRTADGEMTIYLKNFTSSMDKDISLFGLMFDAYQLNEFGNIDVLKTCRMKLAYAKTNKYRRASGILSQKC</sequence>